<evidence type="ECO:0000256" key="1">
    <source>
        <dbReference type="ARBA" id="ARBA00003257"/>
    </source>
</evidence>
<evidence type="ECO:0000256" key="10">
    <source>
        <dbReference type="RuleBase" id="RU003404"/>
    </source>
</evidence>
<feature type="transmembrane region" description="Helical" evidence="10">
    <location>
        <begin position="221"/>
        <end position="242"/>
    </location>
</feature>
<dbReference type="InterPro" id="IPR001516">
    <property type="entry name" value="Proton_antipo_N"/>
</dbReference>
<protein>
    <recommendedName>
        <fullName evidence="4 10">NADH-ubiquinone oxidoreductase chain 5</fullName>
        <ecNumber evidence="3 10">7.1.1.2</ecNumber>
    </recommendedName>
</protein>
<dbReference type="GO" id="GO:0042773">
    <property type="term" value="P:ATP synthesis coupled electron transport"/>
    <property type="evidence" value="ECO:0007669"/>
    <property type="project" value="InterPro"/>
</dbReference>
<dbReference type="PANTHER" id="PTHR42829">
    <property type="entry name" value="NADH-UBIQUINONE OXIDOREDUCTASE CHAIN 5"/>
    <property type="match status" value="1"/>
</dbReference>
<comment type="similarity">
    <text evidence="10">Belongs to the complex I subunit 5 family.</text>
</comment>
<keyword evidence="7 10" id="KW-1133">Transmembrane helix</keyword>
<comment type="subcellular location">
    <subcellularLocation>
        <location evidence="2">Membrane</location>
        <topology evidence="2">Multi-pass membrane protein</topology>
    </subcellularLocation>
</comment>
<organism evidence="13">
    <name type="scientific">Elaphrothrips spiniceps</name>
    <dbReference type="NCBI Taxonomy" id="3003602"/>
    <lineage>
        <taxon>Eukaryota</taxon>
        <taxon>Metazoa</taxon>
        <taxon>Ecdysozoa</taxon>
        <taxon>Arthropoda</taxon>
        <taxon>Hexapoda</taxon>
        <taxon>Insecta</taxon>
        <taxon>Pterygota</taxon>
        <taxon>Neoptera</taxon>
        <taxon>Paraneoptera</taxon>
        <taxon>Thysanoptera</taxon>
        <taxon>Tubulifera</taxon>
        <taxon>Phlaeothripoidea</taxon>
        <taxon>Phlaeothripidae</taxon>
        <taxon>Idolothripinae</taxon>
        <taxon>Elaphrothrips</taxon>
    </lineage>
</organism>
<evidence type="ECO:0000259" key="11">
    <source>
        <dbReference type="Pfam" id="PF00361"/>
    </source>
</evidence>
<feature type="domain" description="NADH-Ubiquinone oxidoreductase (complex I) chain 5 N-terminal" evidence="12">
    <location>
        <begin position="26"/>
        <end position="68"/>
    </location>
</feature>
<feature type="transmembrane region" description="Helical" evidence="10">
    <location>
        <begin position="511"/>
        <end position="533"/>
    </location>
</feature>
<evidence type="ECO:0000313" key="13">
    <source>
        <dbReference type="EMBL" id="WMD28018.1"/>
    </source>
</evidence>
<proteinExistence type="inferred from homology"/>
<dbReference type="PANTHER" id="PTHR42829:SF2">
    <property type="entry name" value="NADH-UBIQUINONE OXIDOREDUCTASE CHAIN 5"/>
    <property type="match status" value="1"/>
</dbReference>
<evidence type="ECO:0000256" key="7">
    <source>
        <dbReference type="ARBA" id="ARBA00022989"/>
    </source>
</evidence>
<dbReference type="GO" id="GO:0015990">
    <property type="term" value="P:electron transport coupled proton transport"/>
    <property type="evidence" value="ECO:0007669"/>
    <property type="project" value="TreeGrafter"/>
</dbReference>
<feature type="transmembrane region" description="Helical" evidence="10">
    <location>
        <begin position="70"/>
        <end position="87"/>
    </location>
</feature>
<reference evidence="13" key="1">
    <citation type="submission" date="2022-11" db="EMBL/GenBank/DDBJ databases">
        <title>Complete mitochondrial genome of Elaphrothrips spiniceps (Thysanoptera: Phlaeothripidae).</title>
        <authorList>
            <person name="Li C."/>
            <person name="Dang L."/>
        </authorList>
    </citation>
    <scope>NUCLEOTIDE SEQUENCE</scope>
    <source>
        <strain evidence="13">JM2019557</strain>
    </source>
</reference>
<keyword evidence="10 13" id="KW-0496">Mitochondrion</keyword>
<evidence type="ECO:0000256" key="3">
    <source>
        <dbReference type="ARBA" id="ARBA00012944"/>
    </source>
</evidence>
<comment type="function">
    <text evidence="1">Core subunit of the mitochondrial membrane respiratory chain NADH dehydrogenase (Complex I) that is believed to belong to the minimal assembly required for catalysis. Complex I functions in the transfer of electrons from NADH to the respiratory chain. The immediate electron acceptor for the enzyme is believed to be ubiquinone.</text>
</comment>
<dbReference type="EC" id="7.1.1.2" evidence="3 10"/>
<feature type="transmembrane region" description="Helical" evidence="10">
    <location>
        <begin position="354"/>
        <end position="376"/>
    </location>
</feature>
<dbReference type="GO" id="GO:0016020">
    <property type="term" value="C:membrane"/>
    <property type="evidence" value="ECO:0007669"/>
    <property type="project" value="UniProtKB-SubCell"/>
</dbReference>
<keyword evidence="10" id="KW-0813">Transport</keyword>
<gene>
    <name evidence="13" type="primary">ND5</name>
</gene>
<dbReference type="EMBL" id="OP919351">
    <property type="protein sequence ID" value="WMD28018.1"/>
    <property type="molecule type" value="Genomic_DNA"/>
</dbReference>
<keyword evidence="8 10" id="KW-0472">Membrane</keyword>
<feature type="transmembrane region" description="Helical" evidence="10">
    <location>
        <begin position="310"/>
        <end position="334"/>
    </location>
</feature>
<evidence type="ECO:0000256" key="8">
    <source>
        <dbReference type="ARBA" id="ARBA00023136"/>
    </source>
</evidence>
<dbReference type="PRINTS" id="PR01434">
    <property type="entry name" value="NADHDHGNASE5"/>
</dbReference>
<dbReference type="InterPro" id="IPR003945">
    <property type="entry name" value="NU5C-like"/>
</dbReference>
<comment type="catalytic activity">
    <reaction evidence="9 10">
        <text>a ubiquinone + NADH + 5 H(+)(in) = a ubiquinol + NAD(+) + 4 H(+)(out)</text>
        <dbReference type="Rhea" id="RHEA:29091"/>
        <dbReference type="Rhea" id="RHEA-COMP:9565"/>
        <dbReference type="Rhea" id="RHEA-COMP:9566"/>
        <dbReference type="ChEBI" id="CHEBI:15378"/>
        <dbReference type="ChEBI" id="CHEBI:16389"/>
        <dbReference type="ChEBI" id="CHEBI:17976"/>
        <dbReference type="ChEBI" id="CHEBI:57540"/>
        <dbReference type="ChEBI" id="CHEBI:57945"/>
        <dbReference type="EC" id="7.1.1.2"/>
    </reaction>
</comment>
<evidence type="ECO:0000256" key="2">
    <source>
        <dbReference type="ARBA" id="ARBA00004141"/>
    </source>
</evidence>
<feature type="transmembrane region" description="Helical" evidence="10">
    <location>
        <begin position="185"/>
        <end position="209"/>
    </location>
</feature>
<evidence type="ECO:0000259" key="12">
    <source>
        <dbReference type="Pfam" id="PF00662"/>
    </source>
</evidence>
<name>A0AA50LTN4_9NEOP</name>
<feature type="transmembrane region" description="Helical" evidence="10">
    <location>
        <begin position="40"/>
        <end position="58"/>
    </location>
</feature>
<keyword evidence="5 10" id="KW-0812">Transmembrane</keyword>
<accession>A0AA50LTN4</accession>
<feature type="transmembrane region" description="Helical" evidence="10">
    <location>
        <begin position="396"/>
        <end position="420"/>
    </location>
</feature>
<dbReference type="GO" id="GO:0003954">
    <property type="term" value="F:NADH dehydrogenase activity"/>
    <property type="evidence" value="ECO:0007669"/>
    <property type="project" value="TreeGrafter"/>
</dbReference>
<keyword evidence="6" id="KW-0249">Electron transport</keyword>
<evidence type="ECO:0000256" key="5">
    <source>
        <dbReference type="ARBA" id="ARBA00022692"/>
    </source>
</evidence>
<feature type="transmembrane region" description="Helical" evidence="10">
    <location>
        <begin position="432"/>
        <end position="450"/>
    </location>
</feature>
<sequence>MFTFLMFIFFLLYKYMYFFEWEFLFMNSFSMEMTFFFDWMSIMFLSTVFFISSLVFMYSMEYMKKKINQFALLIFLFVMSMMLFILSPNLISILLGWDGLGLISYILIIFFQSKKSKNSGMLTLLLNRIGDTMIILSSWFFLSIGGMNFLFFESFYMKLGMNMIIIASMTKSAQMPFSSWLPAAMAAPTPVSSLVHSSTLVTAGIYLMLRFNMYMYMSELFMKFIFFLSTMTMLISGLTANFENDFKKIIALSTLSQLGLMMMTLSLGMTTFSFFHLSTHALFKALLFLCAGIMIHNMKNNQDIRLMGHMMFYMPLTMLCFVTANMSLCGFPFLSGFYSKDMIIEYIMTNKINYYFFMIMLISTSMTTSYTLRLLYYLSFFNKNYFNLMIKEEKLIFNNVIMLLSTFSMLSGAILSWLLYKLMFNFFLNINMKMIIFIIMLTGLMMSYFMKKKMNFLLFSLIFINYTISSMKKIPYINMKKMYNATDMGFFEYFGLQGMIIFMKKLFKKKMYMLTSFKMIIFAGMTTMLWLMYL</sequence>
<dbReference type="InterPro" id="IPR001750">
    <property type="entry name" value="ND/Mrp_TM"/>
</dbReference>
<feature type="transmembrane region" description="Helical" evidence="10">
    <location>
        <begin position="132"/>
        <end position="152"/>
    </location>
</feature>
<evidence type="ECO:0000256" key="6">
    <source>
        <dbReference type="ARBA" id="ARBA00022982"/>
    </source>
</evidence>
<comment type="function">
    <text evidence="10">Core subunit of the mitochondrial membrane respiratory chain NADH dehydrogenase (Complex I) which catalyzes electron transfer from NADH through the respiratory chain, using ubiquinone as an electron acceptor. Essential for the catalytic activity and assembly of complex I.</text>
</comment>
<evidence type="ECO:0000256" key="9">
    <source>
        <dbReference type="ARBA" id="ARBA00049551"/>
    </source>
</evidence>
<feature type="domain" description="NADH:quinone oxidoreductase/Mrp antiporter transmembrane" evidence="11">
    <location>
        <begin position="87"/>
        <end position="366"/>
    </location>
</feature>
<feature type="transmembrane region" description="Helical" evidence="10">
    <location>
        <begin position="93"/>
        <end position="111"/>
    </location>
</feature>
<keyword evidence="10" id="KW-0520">NAD</keyword>
<dbReference type="GO" id="GO:0008137">
    <property type="term" value="F:NADH dehydrogenase (ubiquinone) activity"/>
    <property type="evidence" value="ECO:0007669"/>
    <property type="project" value="UniProtKB-EC"/>
</dbReference>
<geneLocation type="mitochondrion" evidence="13"/>
<dbReference type="Pfam" id="PF00361">
    <property type="entry name" value="Proton_antipo_M"/>
    <property type="match status" value="1"/>
</dbReference>
<dbReference type="AlphaFoldDB" id="A0AA50LTN4"/>
<dbReference type="Pfam" id="PF00662">
    <property type="entry name" value="Proton_antipo_N"/>
    <property type="match status" value="1"/>
</dbReference>
<evidence type="ECO:0000256" key="4">
    <source>
        <dbReference type="ARBA" id="ARBA00021096"/>
    </source>
</evidence>
<keyword evidence="10" id="KW-0830">Ubiquinone</keyword>
<feature type="transmembrane region" description="Helical" evidence="10">
    <location>
        <begin position="456"/>
        <end position="474"/>
    </location>
</feature>